<dbReference type="PANTHER" id="PTHR32387:SF0">
    <property type="entry name" value="PROTEIN NO VEIN"/>
    <property type="match status" value="1"/>
</dbReference>
<sequence length="1407" mass="162788">MADLPCSHCQLFGKPLARINFIIIAGSPDSMVYQRVKHLIRDYSGINSPARDTNYTNYDSLMNISDQVFNRQTQEEVVDASKSLSTEKCCHGFEVFPIGINDVSDSAQLQIFKKDILNLLELKADEDVQTKDKIAEPASWIMMSGSNTLLVEENEELTDKKLQDLLEDLFRNQTSQYRAIHAGLRSNMSKLLQPRRRTVRDIRAVRGNLQKDYQRTASELLKLLLSNLRESRTAEDTVRRVVRLVLDECELMSVEEKRPYVRQLMCGVRSTDPKNSNTTTAQMIHYALRLLENYQNASVPLIYSITLTICRLSCHFIFRHELFNNTPEIYTLSMLLVTQRHYALTIGGLRLCSMILDADLNEHKYAIAYLKHDQLAARKILDAIKWLLSPYTHLKSLWKQKSKHEQDSELTTEDSPIEIAEGQCFRHAGILLERAYMRRLASLFYGAADHCLQVTEDDIHKIAETIDVLANPRMTRWFRPTSGSYLNEESIQQEHIQNLLETEWKKIDTLQLKHNYDQLKQAHQSVNEELAQLRSELQRTQLEQDRLRKENLQLNQNIHRLQLGTPTVVTISPNVLSHFSAKENTYDQEDIISQLQNVSPHGITVKQAEQCIREVYRRRTTFDDHDMRKSICGSLKHLGSDLYSSSVHFLHELIQNAEDNIYDCAIVPCLRIELNHDYILLSNNEQGLRATDVLAICSLAVSTKTIEQKHIGEKGVGFKSVFAASDQPMLISHAWKFYFKVPGVDAMSYITPLWVENIPECISSQISTNSQSTHLYLPLKLQAHTPATNQFLNDVARAVDPCILLNMRQLKKLEIVDRREEKVIIIEKQVIGPTKLDIQPNVIFENCNFMNLTGSINQLCTLTGYNTFRVYACNIDVPSSIEQRRTPTTSLIMAFPCEKDYCLTRNVYTGLPVCDLGFNFMFNADFHLVTSRENVRENVQFNTYLRDNVAVLFVYLILNDPDLRKDIGRYCPSSDTHQIKHSSWWLIMIDRINALITKYLSVLFDIKTGKLIRHVNSELTSLISNEQLYNCANIQVIDSSDGFLTHERLKSFQIQSVSIKDVLECFPNCDDPTNEFRHEFRLWTQKQDERWWAQFFHHLSKAMTPEISATMLLKPIFILQYDSKRQYLPRMNDTFLLLFINDDPSIRMWKRQITLLRCTSQYERNALLNSNRAQLLTEKRLIEIILHHHLQLARSSKIISVDTELINELWQDLFYLRSRLDKFDKSTPLLVPINRTLSITLIQNTILPTLFGVDIRSFIPSVTSPFIHHPYYDIHESHLINHLQWEYFFLEMNCHRPSIQLPKDYTVDQLPLLPSFTMLTDEKWTRLSESILLAQTQTTQECLRQFPIVSESNTEQQISPISATFDKTMVTDLPSLPQIIVPSYCRSLASKFGVCAETFTIKRPPPI</sequence>
<dbReference type="SUPFAM" id="SSF55874">
    <property type="entry name" value="ATPase domain of HSP90 chaperone/DNA topoisomerase II/histidine kinase"/>
    <property type="match status" value="1"/>
</dbReference>
<keyword evidence="1" id="KW-0175">Coiled coil</keyword>
<dbReference type="Gene3D" id="3.30.565.10">
    <property type="entry name" value="Histidine kinase-like ATPase, C-terminal domain"/>
    <property type="match status" value="1"/>
</dbReference>
<dbReference type="InterPro" id="IPR036890">
    <property type="entry name" value="HATPase_C_sf"/>
</dbReference>
<organism evidence="2 3">
    <name type="scientific">Rotaria sordida</name>
    <dbReference type="NCBI Taxonomy" id="392033"/>
    <lineage>
        <taxon>Eukaryota</taxon>
        <taxon>Metazoa</taxon>
        <taxon>Spiralia</taxon>
        <taxon>Gnathifera</taxon>
        <taxon>Rotifera</taxon>
        <taxon>Eurotatoria</taxon>
        <taxon>Bdelloidea</taxon>
        <taxon>Philodinida</taxon>
        <taxon>Philodinidae</taxon>
        <taxon>Rotaria</taxon>
    </lineage>
</organism>
<accession>A0A819J424</accession>
<proteinExistence type="predicted"/>
<dbReference type="NCBIfam" id="NF047352">
    <property type="entry name" value="P_loop_sacsin"/>
    <property type="match status" value="1"/>
</dbReference>
<reference evidence="2" key="1">
    <citation type="submission" date="2021-02" db="EMBL/GenBank/DDBJ databases">
        <authorList>
            <person name="Nowell W R."/>
        </authorList>
    </citation>
    <scope>NUCLEOTIDE SEQUENCE</scope>
</reference>
<dbReference type="InterPro" id="IPR052957">
    <property type="entry name" value="Auxin_embryo_med"/>
</dbReference>
<dbReference type="Proteomes" id="UP000663836">
    <property type="component" value="Unassembled WGS sequence"/>
</dbReference>
<evidence type="ECO:0000256" key="1">
    <source>
        <dbReference type="SAM" id="Coils"/>
    </source>
</evidence>
<dbReference type="EMBL" id="CAJOBD010003087">
    <property type="protein sequence ID" value="CAF3927464.1"/>
    <property type="molecule type" value="Genomic_DNA"/>
</dbReference>
<evidence type="ECO:0000313" key="2">
    <source>
        <dbReference type="EMBL" id="CAF3927464.1"/>
    </source>
</evidence>
<comment type="caution">
    <text evidence="2">The sequence shown here is derived from an EMBL/GenBank/DDBJ whole genome shotgun (WGS) entry which is preliminary data.</text>
</comment>
<feature type="coiled-coil region" evidence="1">
    <location>
        <begin position="516"/>
        <end position="557"/>
    </location>
</feature>
<evidence type="ECO:0000313" key="3">
    <source>
        <dbReference type="Proteomes" id="UP000663836"/>
    </source>
</evidence>
<name>A0A819J424_9BILA</name>
<protein>
    <submittedName>
        <fullName evidence="2">Uncharacterized protein</fullName>
    </submittedName>
</protein>
<dbReference type="PANTHER" id="PTHR32387">
    <property type="entry name" value="WU:FJ29H11"/>
    <property type="match status" value="1"/>
</dbReference>
<gene>
    <name evidence="2" type="ORF">JBS370_LOCUS22268</name>
</gene>